<dbReference type="Pfam" id="PF00884">
    <property type="entry name" value="Sulfatase"/>
    <property type="match status" value="1"/>
</dbReference>
<protein>
    <submittedName>
        <fullName evidence="3">Arylsulfatase</fullName>
    </submittedName>
</protein>
<evidence type="ECO:0000313" key="4">
    <source>
        <dbReference type="Proteomes" id="UP001175001"/>
    </source>
</evidence>
<comment type="caution">
    <text evidence="3">The sequence shown here is derived from an EMBL/GenBank/DDBJ whole genome shotgun (WGS) entry which is preliminary data.</text>
</comment>
<evidence type="ECO:0000259" key="2">
    <source>
        <dbReference type="Pfam" id="PF00884"/>
    </source>
</evidence>
<comment type="similarity">
    <text evidence="1">Belongs to the sulfatase family.</text>
</comment>
<dbReference type="AlphaFoldDB" id="A0AA39YCD3"/>
<gene>
    <name evidence="3" type="primary">ARS_0</name>
    <name evidence="3" type="ORF">DIS24_g7174</name>
</gene>
<evidence type="ECO:0000256" key="1">
    <source>
        <dbReference type="ARBA" id="ARBA00008779"/>
    </source>
</evidence>
<dbReference type="Proteomes" id="UP001175001">
    <property type="component" value="Unassembled WGS sequence"/>
</dbReference>
<feature type="domain" description="Sulfatase N-terminal" evidence="2">
    <location>
        <begin position="14"/>
        <end position="353"/>
    </location>
</feature>
<proteinExistence type="inferred from homology"/>
<accession>A0AA39YCD3</accession>
<dbReference type="CDD" id="cd16147">
    <property type="entry name" value="G6S"/>
    <property type="match status" value="1"/>
</dbReference>
<dbReference type="InterPro" id="IPR017850">
    <property type="entry name" value="Alkaline_phosphatase_core_sf"/>
</dbReference>
<dbReference type="GO" id="GO:0005539">
    <property type="term" value="F:glycosaminoglycan binding"/>
    <property type="evidence" value="ECO:0007669"/>
    <property type="project" value="TreeGrafter"/>
</dbReference>
<sequence length="498" mass="56035">MADDQDRRMGSLDYQPLLQKAIRDRGTEFRSHYCTVAQCCPSRVSMWTGRAAHNTNVTDTRPPYGGWPQFIKEGHNDDYLPIWLQNAGYNTYYVGKMMNGLSVQNYDSPYPAGWNGTDFLVSPNLYQYYNASFQRNHDPPVYHPGEYSGDLVTRKALDYLDEAADAAINGGRPFFMVVSPIGPHSSAIILPDRPIFSLPEAAPRHRSLFANASVPRTPNFNPAAGGEASWLKDLPPLNASEVAYGDEFYRRRLQALQSVDELVDALVAKLDGDDDDDTGRRRRLADDTYVFYTSDNGFHIGQHRLPPGKSCGFEEDVLVPFFVRGPGVAENAVVDWPTTHTDVAPTIFELAGMELRDDFDGVPMPVRDRDVEAARREGVGKSRRRYEHVTVEFWGEGQGEGMYAGPDTPNNTYKFLRIIGDSYSLAYSVWCTNEHELYDMNPWRVLHPTGDVNVLLDALDERFDKFYADQNRVAFTECALGYIKSAEGPMQVSTWQGA</sequence>
<evidence type="ECO:0000313" key="3">
    <source>
        <dbReference type="EMBL" id="KAK0650054.1"/>
    </source>
</evidence>
<dbReference type="EMBL" id="JAUJDW010000040">
    <property type="protein sequence ID" value="KAK0650054.1"/>
    <property type="molecule type" value="Genomic_DNA"/>
</dbReference>
<dbReference type="PANTHER" id="PTHR43108:SF8">
    <property type="entry name" value="SD21168P"/>
    <property type="match status" value="1"/>
</dbReference>
<organism evidence="3 4">
    <name type="scientific">Lasiodiplodia hormozganensis</name>
    <dbReference type="NCBI Taxonomy" id="869390"/>
    <lineage>
        <taxon>Eukaryota</taxon>
        <taxon>Fungi</taxon>
        <taxon>Dikarya</taxon>
        <taxon>Ascomycota</taxon>
        <taxon>Pezizomycotina</taxon>
        <taxon>Dothideomycetes</taxon>
        <taxon>Dothideomycetes incertae sedis</taxon>
        <taxon>Botryosphaeriales</taxon>
        <taxon>Botryosphaeriaceae</taxon>
        <taxon>Lasiodiplodia</taxon>
    </lineage>
</organism>
<dbReference type="InterPro" id="IPR000917">
    <property type="entry name" value="Sulfatase_N"/>
</dbReference>
<reference evidence="3" key="1">
    <citation type="submission" date="2023-06" db="EMBL/GenBank/DDBJ databases">
        <title>Multi-omics analyses reveal the molecular pathogenesis toolkit of Lasiodiplodia hormozganensis, a cross-kingdom pathogen.</title>
        <authorList>
            <person name="Felix C."/>
            <person name="Meneses R."/>
            <person name="Goncalves M.F.M."/>
            <person name="Tilleman L."/>
            <person name="Duarte A.S."/>
            <person name="Jorrin-Novo J.V."/>
            <person name="Van De Peer Y."/>
            <person name="Deforce D."/>
            <person name="Van Nieuwerburgh F."/>
            <person name="Esteves A.C."/>
            <person name="Alves A."/>
        </authorList>
    </citation>
    <scope>NUCLEOTIDE SEQUENCE</scope>
    <source>
        <strain evidence="3">CBS 339.90</strain>
    </source>
</reference>
<dbReference type="PANTHER" id="PTHR43108">
    <property type="entry name" value="N-ACETYLGLUCOSAMINE-6-SULFATASE FAMILY MEMBER"/>
    <property type="match status" value="1"/>
</dbReference>
<dbReference type="Gene3D" id="3.40.720.10">
    <property type="entry name" value="Alkaline Phosphatase, subunit A"/>
    <property type="match status" value="1"/>
</dbReference>
<dbReference type="SUPFAM" id="SSF53649">
    <property type="entry name" value="Alkaline phosphatase-like"/>
    <property type="match status" value="1"/>
</dbReference>
<keyword evidence="4" id="KW-1185">Reference proteome</keyword>
<name>A0AA39YCD3_9PEZI</name>
<dbReference type="GO" id="GO:0008449">
    <property type="term" value="F:N-acetylglucosamine-6-sulfatase activity"/>
    <property type="evidence" value="ECO:0007669"/>
    <property type="project" value="TreeGrafter"/>
</dbReference>